<evidence type="ECO:0000256" key="6">
    <source>
        <dbReference type="ARBA" id="ARBA00023146"/>
    </source>
</evidence>
<feature type="compositionally biased region" description="Basic and acidic residues" evidence="9">
    <location>
        <begin position="750"/>
        <end position="769"/>
    </location>
</feature>
<protein>
    <recommendedName>
        <fullName evidence="1">proline--tRNA ligase</fullName>
        <ecNumber evidence="1">6.1.1.15</ecNumber>
    </recommendedName>
    <alternativeName>
        <fullName evidence="7">Prolyl-tRNA synthetase</fullName>
    </alternativeName>
</protein>
<dbReference type="GO" id="GO:0005737">
    <property type="term" value="C:cytoplasm"/>
    <property type="evidence" value="ECO:0007669"/>
    <property type="project" value="InterPro"/>
</dbReference>
<dbReference type="InterPro" id="IPR004499">
    <property type="entry name" value="Pro-tRNA-ligase_IIa_arc-type"/>
</dbReference>
<comment type="catalytic activity">
    <reaction evidence="8">
        <text>tRNA(Pro) + L-proline + ATP = L-prolyl-tRNA(Pro) + AMP + diphosphate</text>
        <dbReference type="Rhea" id="RHEA:14305"/>
        <dbReference type="Rhea" id="RHEA-COMP:9700"/>
        <dbReference type="Rhea" id="RHEA-COMP:9702"/>
        <dbReference type="ChEBI" id="CHEBI:30616"/>
        <dbReference type="ChEBI" id="CHEBI:33019"/>
        <dbReference type="ChEBI" id="CHEBI:60039"/>
        <dbReference type="ChEBI" id="CHEBI:78442"/>
        <dbReference type="ChEBI" id="CHEBI:78532"/>
        <dbReference type="ChEBI" id="CHEBI:456215"/>
        <dbReference type="EC" id="6.1.1.15"/>
    </reaction>
</comment>
<dbReference type="FunFam" id="3.30.110.30:FF:000001">
    <property type="entry name" value="Bifunctional glutamate/proline--tRNA ligase"/>
    <property type="match status" value="1"/>
</dbReference>
<evidence type="ECO:0000256" key="5">
    <source>
        <dbReference type="ARBA" id="ARBA00022917"/>
    </source>
</evidence>
<dbReference type="InterPro" id="IPR017449">
    <property type="entry name" value="Pro-tRNA_synth_II"/>
</dbReference>
<dbReference type="GO" id="GO:0002161">
    <property type="term" value="F:aminoacyl-tRNA deacylase activity"/>
    <property type="evidence" value="ECO:0007669"/>
    <property type="project" value="InterPro"/>
</dbReference>
<dbReference type="Gene3D" id="3.90.960.10">
    <property type="entry name" value="YbaK/aminoacyl-tRNA synthetase-associated domain"/>
    <property type="match status" value="1"/>
</dbReference>
<dbReference type="InterPro" id="IPR002316">
    <property type="entry name" value="Pro-tRNA-ligase_IIa"/>
</dbReference>
<dbReference type="GO" id="GO:0005524">
    <property type="term" value="F:ATP binding"/>
    <property type="evidence" value="ECO:0007669"/>
    <property type="project" value="UniProtKB-KW"/>
</dbReference>
<dbReference type="InterPro" id="IPR007214">
    <property type="entry name" value="YbaK/aa-tRNA-synth-assoc-dom"/>
</dbReference>
<dbReference type="Pfam" id="PF03129">
    <property type="entry name" value="HGTP_anticodon"/>
    <property type="match status" value="1"/>
</dbReference>
<dbReference type="Pfam" id="PF04073">
    <property type="entry name" value="tRNA_edit"/>
    <property type="match status" value="1"/>
</dbReference>
<dbReference type="FunFam" id="3.90.960.10:FF:000005">
    <property type="entry name" value="Putative prolyl-tRNA synthetase"/>
    <property type="match status" value="1"/>
</dbReference>
<evidence type="ECO:0000256" key="7">
    <source>
        <dbReference type="ARBA" id="ARBA00029731"/>
    </source>
</evidence>
<dbReference type="SUPFAM" id="SSF55681">
    <property type="entry name" value="Class II aaRS and biotin synthetases"/>
    <property type="match status" value="1"/>
</dbReference>
<comment type="caution">
    <text evidence="11">The sequence shown here is derived from an EMBL/GenBank/DDBJ whole genome shotgun (WGS) entry which is preliminary data.</text>
</comment>
<dbReference type="Gene3D" id="3.30.110.30">
    <property type="entry name" value="C-terminal domain of ProRS"/>
    <property type="match status" value="1"/>
</dbReference>
<dbReference type="InterPro" id="IPR006195">
    <property type="entry name" value="aa-tRNA-synth_II"/>
</dbReference>
<dbReference type="InterPro" id="IPR036754">
    <property type="entry name" value="YbaK/aa-tRNA-synt-asso_dom_sf"/>
</dbReference>
<dbReference type="InterPro" id="IPR002314">
    <property type="entry name" value="aa-tRNA-synt_IIb"/>
</dbReference>
<dbReference type="InterPro" id="IPR004154">
    <property type="entry name" value="Anticodon-bd"/>
</dbReference>
<keyword evidence="5" id="KW-0648">Protein biosynthesis</keyword>
<feature type="domain" description="Aminoacyl-transfer RNA synthetases class-II family profile" evidence="10">
    <location>
        <begin position="343"/>
        <end position="586"/>
    </location>
</feature>
<dbReference type="NCBIfam" id="TIGR00408">
    <property type="entry name" value="proS_fam_I"/>
    <property type="match status" value="1"/>
</dbReference>
<dbReference type="FunFam" id="3.40.50.800:FF:000005">
    <property type="entry name" value="bifunctional glutamate/proline--tRNA ligase"/>
    <property type="match status" value="1"/>
</dbReference>
<keyword evidence="4" id="KW-0067">ATP-binding</keyword>
<keyword evidence="6 11" id="KW-0030">Aminoacyl-tRNA synthetase</keyword>
<keyword evidence="2 11" id="KW-0436">Ligase</keyword>
<dbReference type="SMART" id="SM00946">
    <property type="entry name" value="ProRS-C_1"/>
    <property type="match status" value="1"/>
</dbReference>
<dbReference type="CDD" id="cd04335">
    <property type="entry name" value="PrdX_deacylase"/>
    <property type="match status" value="1"/>
</dbReference>
<evidence type="ECO:0000256" key="1">
    <source>
        <dbReference type="ARBA" id="ARBA00012831"/>
    </source>
</evidence>
<dbReference type="CDD" id="cd00778">
    <property type="entry name" value="ProRS_core_arch_euk"/>
    <property type="match status" value="1"/>
</dbReference>
<evidence type="ECO:0000313" key="12">
    <source>
        <dbReference type="Proteomes" id="UP000284403"/>
    </source>
</evidence>
<dbReference type="PANTHER" id="PTHR43382">
    <property type="entry name" value="PROLYL-TRNA SYNTHETASE"/>
    <property type="match status" value="1"/>
</dbReference>
<dbReference type="Gene3D" id="3.40.50.800">
    <property type="entry name" value="Anticodon-binding domain"/>
    <property type="match status" value="1"/>
</dbReference>
<name>A0A422Q742_9TRYP</name>
<dbReference type="PROSITE" id="PS50862">
    <property type="entry name" value="AA_TRNA_LIGASE_II"/>
    <property type="match status" value="1"/>
</dbReference>
<dbReference type="InterPro" id="IPR045864">
    <property type="entry name" value="aa-tRNA-synth_II/BPL/LPL"/>
</dbReference>
<dbReference type="EC" id="6.1.1.15" evidence="1"/>
<dbReference type="SUPFAM" id="SSF64586">
    <property type="entry name" value="C-terminal domain of ProRS"/>
    <property type="match status" value="1"/>
</dbReference>
<gene>
    <name evidence="11" type="ORF">Tco025E_01997</name>
</gene>
<dbReference type="GO" id="GO:0006433">
    <property type="term" value="P:prolyl-tRNA aminoacylation"/>
    <property type="evidence" value="ECO:0007669"/>
    <property type="project" value="InterPro"/>
</dbReference>
<feature type="compositionally biased region" description="Basic and acidic residues" evidence="9">
    <location>
        <begin position="270"/>
        <end position="283"/>
    </location>
</feature>
<evidence type="ECO:0000259" key="10">
    <source>
        <dbReference type="PROSITE" id="PS50862"/>
    </source>
</evidence>
<dbReference type="SUPFAM" id="SSF55826">
    <property type="entry name" value="YbaK/ProRS associated domain"/>
    <property type="match status" value="1"/>
</dbReference>
<dbReference type="PANTHER" id="PTHR43382:SF2">
    <property type="entry name" value="BIFUNCTIONAL GLUTAMATE_PROLINE--TRNA LIGASE"/>
    <property type="match status" value="1"/>
</dbReference>
<feature type="region of interest" description="Disordered" evidence="9">
    <location>
        <begin position="260"/>
        <end position="293"/>
    </location>
</feature>
<dbReference type="Proteomes" id="UP000284403">
    <property type="component" value="Unassembled WGS sequence"/>
</dbReference>
<dbReference type="GO" id="GO:0004827">
    <property type="term" value="F:proline-tRNA ligase activity"/>
    <property type="evidence" value="ECO:0007669"/>
    <property type="project" value="UniProtKB-EC"/>
</dbReference>
<reference evidence="11 12" key="1">
    <citation type="journal article" date="2018" name="BMC Genomics">
        <title>Genomic comparison of Trypanosoma conorhini and Trypanosoma rangeli to Trypanosoma cruzi strains of high and low virulence.</title>
        <authorList>
            <person name="Bradwell K.R."/>
            <person name="Koparde V.N."/>
            <person name="Matveyev A.V."/>
            <person name="Serrano M.G."/>
            <person name="Alves J.M."/>
            <person name="Parikh H."/>
            <person name="Huang B."/>
            <person name="Lee V."/>
            <person name="Espinosa-Alvarez O."/>
            <person name="Ortiz P.A."/>
            <person name="Costa-Martins A.G."/>
            <person name="Teixeira M.M."/>
            <person name="Buck G.A."/>
        </authorList>
    </citation>
    <scope>NUCLEOTIDE SEQUENCE [LARGE SCALE GENOMIC DNA]</scope>
    <source>
        <strain evidence="11 12">025E</strain>
    </source>
</reference>
<sequence length="812" mass="91234">MRPTRNSLFRLARWRWCTLLGSSQKKTSLRLDDVPHGSHGVLCASARWIYRRHCEAAVSGPDLSSGLSSYSSLPTEHLTKPPRTMSASDCRGESEMLKVLQSLGMELPTISHEEKHTVEEANKELSRFGTPCVGTKNMFLKSKKDDLVLVTALHTTTTSMKVIQDALSLKDLRFAPEELLRTHLGVVQGSVTPLALVNNVSKNVKVVLDKALVECPTPFVLHPCRNDKSCLITPKQLKEFLGKLEFPFVVVDFSAATAGAAPSGGGAKAKTSEPKREHAKKAPQDVATAPATGGANVAGETKLGIMVKRDDNFSQWYIEVITKAEMIEYYDVSGCYIIRPWAFFIWRRIQNFLGSRIEGMGIEDCYFPMFVSKTCLEREKDHVEGFAPEVAWVTKAGETDLEVPVAIRPTSETVMYPYYAKWIRSHRDLPLRLNMWNNVIRWEFSHPTPFIRTREFLWQEGHCAWQTEEECSEEVLQVLDQYAAVYEELLAVPVVKGKKTEREKFAGGYYTTTVEAYIAAVGRGCQGATSHNLGQNFGKMFNISFQDPEKNDDSTLIPWQNSWGLSTRVIGVMIMVHGDDAGLVLPPRVASVQVVIIPVGITKNTKDEERKALLEGCKRLEKELMKGGIRAKADLRDNYSPGWRFNHWEVKGVPVRVELGPRELASLRLSLVLRHDGSRRTLAWDTEMPAAMTSLMDEVHNRMFDKASRDRQENTKKLTDWKDFTPALNKKFLVLAPWCGEMSCEEQVKKDSAEESKAMQGEEARDDARAPSMGAKTLCIPFEQPESVEGKTCICKDCSSPAKHWVLFGRSY</sequence>
<dbReference type="InterPro" id="IPR036621">
    <property type="entry name" value="Anticodon-bd_dom_sf"/>
</dbReference>
<evidence type="ECO:0000256" key="3">
    <source>
        <dbReference type="ARBA" id="ARBA00022741"/>
    </source>
</evidence>
<dbReference type="OrthoDB" id="1350766at2759"/>
<dbReference type="Gene3D" id="3.30.930.10">
    <property type="entry name" value="Bira Bifunctional Protein, Domain 2"/>
    <property type="match status" value="1"/>
</dbReference>
<dbReference type="CDD" id="cd00862">
    <property type="entry name" value="ProRS_anticodon_zinc"/>
    <property type="match status" value="1"/>
</dbReference>
<dbReference type="Pfam" id="PF09180">
    <property type="entry name" value="ProRS-C_1"/>
    <property type="match status" value="1"/>
</dbReference>
<proteinExistence type="inferred from homology"/>
<dbReference type="AlphaFoldDB" id="A0A422Q742"/>
<accession>A0A422Q742</accession>
<dbReference type="InterPro" id="IPR033721">
    <property type="entry name" value="ProRS_core_arch_euk"/>
</dbReference>
<dbReference type="GeneID" id="40315608"/>
<evidence type="ECO:0000256" key="8">
    <source>
        <dbReference type="ARBA" id="ARBA00047671"/>
    </source>
</evidence>
<dbReference type="InterPro" id="IPR016061">
    <property type="entry name" value="Pro-tRNA_ligase_II_C"/>
</dbReference>
<dbReference type="GO" id="GO:0017101">
    <property type="term" value="C:aminoacyl-tRNA synthetase multienzyme complex"/>
    <property type="evidence" value="ECO:0007669"/>
    <property type="project" value="TreeGrafter"/>
</dbReference>
<keyword evidence="3" id="KW-0547">Nucleotide-binding</keyword>
<dbReference type="RefSeq" id="XP_029230992.1">
    <property type="nucleotide sequence ID" value="XM_029368933.1"/>
</dbReference>
<evidence type="ECO:0000256" key="4">
    <source>
        <dbReference type="ARBA" id="ARBA00022840"/>
    </source>
</evidence>
<evidence type="ECO:0000256" key="2">
    <source>
        <dbReference type="ARBA" id="ARBA00022598"/>
    </source>
</evidence>
<dbReference type="HAMAP" id="MF_01571">
    <property type="entry name" value="Pro_tRNA_synth_type3"/>
    <property type="match status" value="1"/>
</dbReference>
<organism evidence="11 12">
    <name type="scientific">Trypanosoma conorhini</name>
    <dbReference type="NCBI Taxonomy" id="83891"/>
    <lineage>
        <taxon>Eukaryota</taxon>
        <taxon>Discoba</taxon>
        <taxon>Euglenozoa</taxon>
        <taxon>Kinetoplastea</taxon>
        <taxon>Metakinetoplastina</taxon>
        <taxon>Trypanosomatida</taxon>
        <taxon>Trypanosomatidae</taxon>
        <taxon>Trypanosoma</taxon>
    </lineage>
</organism>
<dbReference type="EMBL" id="MKKU01000072">
    <property type="protein sequence ID" value="RNF25786.1"/>
    <property type="molecule type" value="Genomic_DNA"/>
</dbReference>
<evidence type="ECO:0000313" key="11">
    <source>
        <dbReference type="EMBL" id="RNF25786.1"/>
    </source>
</evidence>
<dbReference type="FunFam" id="3.30.930.10:FF:000007">
    <property type="entry name" value="Bifunctional glutamate/proline--tRNA ligase"/>
    <property type="match status" value="1"/>
</dbReference>
<dbReference type="Pfam" id="PF00587">
    <property type="entry name" value="tRNA-synt_2b"/>
    <property type="match status" value="1"/>
</dbReference>
<evidence type="ECO:0000256" key="9">
    <source>
        <dbReference type="SAM" id="MobiDB-lite"/>
    </source>
</evidence>
<dbReference type="SUPFAM" id="SSF52954">
    <property type="entry name" value="Class II aaRS ABD-related"/>
    <property type="match status" value="1"/>
</dbReference>
<dbReference type="PRINTS" id="PR01046">
    <property type="entry name" value="TRNASYNTHPRO"/>
</dbReference>
<keyword evidence="12" id="KW-1185">Reference proteome</keyword>
<feature type="region of interest" description="Disordered" evidence="9">
    <location>
        <begin position="750"/>
        <end position="770"/>
    </location>
</feature>